<feature type="region of interest" description="Disordered" evidence="2">
    <location>
        <begin position="1"/>
        <end position="51"/>
    </location>
</feature>
<proteinExistence type="predicted"/>
<reference evidence="3" key="1">
    <citation type="submission" date="2020-12" db="EMBL/GenBank/DDBJ databases">
        <title>Methylobrevis albus sp. nov., isolated from fresh water lack sediment.</title>
        <authorList>
            <person name="Zou Q."/>
        </authorList>
    </citation>
    <scope>NUCLEOTIDE SEQUENCE</scope>
    <source>
        <strain evidence="3">L22</strain>
    </source>
</reference>
<evidence type="ECO:0000313" key="4">
    <source>
        <dbReference type="Proteomes" id="UP000631694"/>
    </source>
</evidence>
<evidence type="ECO:0000256" key="1">
    <source>
        <dbReference type="PROSITE-ProRule" id="PRU00339"/>
    </source>
</evidence>
<name>A0A931I380_9HYPH</name>
<dbReference type="SMART" id="SM00028">
    <property type="entry name" value="TPR"/>
    <property type="match status" value="2"/>
</dbReference>
<dbReference type="EMBL" id="JADZLT010000054">
    <property type="protein sequence ID" value="MBH0239415.1"/>
    <property type="molecule type" value="Genomic_DNA"/>
</dbReference>
<accession>A0A931I380</accession>
<keyword evidence="4" id="KW-1185">Reference proteome</keyword>
<evidence type="ECO:0000256" key="2">
    <source>
        <dbReference type="SAM" id="MobiDB-lite"/>
    </source>
</evidence>
<dbReference type="InterPro" id="IPR019734">
    <property type="entry name" value="TPR_rpt"/>
</dbReference>
<dbReference type="PROSITE" id="PS50005">
    <property type="entry name" value="TPR"/>
    <property type="match status" value="1"/>
</dbReference>
<gene>
    <name evidence="3" type="ORF">I5731_16445</name>
</gene>
<dbReference type="AlphaFoldDB" id="A0A931I380"/>
<dbReference type="InterPro" id="IPR011990">
    <property type="entry name" value="TPR-like_helical_dom_sf"/>
</dbReference>
<dbReference type="Gene3D" id="1.25.40.10">
    <property type="entry name" value="Tetratricopeptide repeat domain"/>
    <property type="match status" value="1"/>
</dbReference>
<feature type="repeat" description="TPR" evidence="1">
    <location>
        <begin position="122"/>
        <end position="155"/>
    </location>
</feature>
<comment type="caution">
    <text evidence="3">The sequence shown here is derived from an EMBL/GenBank/DDBJ whole genome shotgun (WGS) entry which is preliminary data.</text>
</comment>
<protein>
    <submittedName>
        <fullName evidence="3">Tetratricopeptide repeat protein</fullName>
    </submittedName>
</protein>
<dbReference type="SUPFAM" id="SSF48452">
    <property type="entry name" value="TPR-like"/>
    <property type="match status" value="1"/>
</dbReference>
<sequence length="208" mass="22939">MPQPPGVLPEPDSALPDALPRLDDEGAPAEDTLPPDAFVTPDPALPDSGDQTLDDLYQRLAQAKSAAEAHPFEQRILKRLVATGSATLDLMVGWSTTAASAKRFPVSLDLLDQVLLQKPDYAEGYNRRATIYYMQDEYTRAIADIDRALAIEPRHFGALSGLAMIMREIDQEARALEIYRRLEALHPNLPDVRKAIDELTLAVDGRPI</sequence>
<dbReference type="Pfam" id="PF00515">
    <property type="entry name" value="TPR_1"/>
    <property type="match status" value="1"/>
</dbReference>
<keyword evidence="1" id="KW-0802">TPR repeat</keyword>
<dbReference type="RefSeq" id="WP_197312492.1">
    <property type="nucleotide sequence ID" value="NZ_JADZLT010000054.1"/>
</dbReference>
<organism evidence="3 4">
    <name type="scientific">Methylobrevis albus</name>
    <dbReference type="NCBI Taxonomy" id="2793297"/>
    <lineage>
        <taxon>Bacteria</taxon>
        <taxon>Pseudomonadati</taxon>
        <taxon>Pseudomonadota</taxon>
        <taxon>Alphaproteobacteria</taxon>
        <taxon>Hyphomicrobiales</taxon>
        <taxon>Pleomorphomonadaceae</taxon>
        <taxon>Methylobrevis</taxon>
    </lineage>
</organism>
<dbReference type="Proteomes" id="UP000631694">
    <property type="component" value="Unassembled WGS sequence"/>
</dbReference>
<evidence type="ECO:0000313" key="3">
    <source>
        <dbReference type="EMBL" id="MBH0239415.1"/>
    </source>
</evidence>